<keyword evidence="3" id="KW-1185">Reference proteome</keyword>
<protein>
    <submittedName>
        <fullName evidence="4">RPOL_N domain-containing protein</fullName>
    </submittedName>
</protein>
<dbReference type="AlphaFoldDB" id="A0A0R3PTD9"/>
<evidence type="ECO:0000313" key="4">
    <source>
        <dbReference type="WBParaSite" id="ACOC_0000902901-mRNA-1"/>
    </source>
</evidence>
<dbReference type="EMBL" id="UYYA01004238">
    <property type="protein sequence ID" value="VDM60615.1"/>
    <property type="molecule type" value="Genomic_DNA"/>
</dbReference>
<organism evidence="4">
    <name type="scientific">Angiostrongylus costaricensis</name>
    <name type="common">Nematode worm</name>
    <dbReference type="NCBI Taxonomy" id="334426"/>
    <lineage>
        <taxon>Eukaryota</taxon>
        <taxon>Metazoa</taxon>
        <taxon>Ecdysozoa</taxon>
        <taxon>Nematoda</taxon>
        <taxon>Chromadorea</taxon>
        <taxon>Rhabditida</taxon>
        <taxon>Rhabditina</taxon>
        <taxon>Rhabditomorpha</taxon>
        <taxon>Strongyloidea</taxon>
        <taxon>Metastrongylidae</taxon>
        <taxon>Angiostrongylus</taxon>
    </lineage>
</organism>
<dbReference type="Proteomes" id="UP000267027">
    <property type="component" value="Unassembled WGS sequence"/>
</dbReference>
<gene>
    <name evidence="2" type="ORF">ACOC_LOCUS9030</name>
</gene>
<evidence type="ECO:0000259" key="1">
    <source>
        <dbReference type="SMART" id="SM01311"/>
    </source>
</evidence>
<accession>A0A0R3PTD9</accession>
<dbReference type="OrthoDB" id="276422at2759"/>
<dbReference type="Pfam" id="PF14700">
    <property type="entry name" value="RPOL_N"/>
    <property type="match status" value="1"/>
</dbReference>
<proteinExistence type="predicted"/>
<dbReference type="InterPro" id="IPR029262">
    <property type="entry name" value="RPOL_N"/>
</dbReference>
<evidence type="ECO:0000313" key="3">
    <source>
        <dbReference type="Proteomes" id="UP000267027"/>
    </source>
</evidence>
<evidence type="ECO:0000313" key="2">
    <source>
        <dbReference type="EMBL" id="VDM60615.1"/>
    </source>
</evidence>
<feature type="domain" description="DNA-directed RNA polymerase N-terminal" evidence="1">
    <location>
        <begin position="295"/>
        <end position="559"/>
    </location>
</feature>
<dbReference type="STRING" id="334426.A0A0R3PTD9"/>
<reference evidence="4" key="1">
    <citation type="submission" date="2016-04" db="UniProtKB">
        <authorList>
            <consortium name="WormBaseParasite"/>
        </authorList>
    </citation>
    <scope>IDENTIFICATION</scope>
</reference>
<name>A0A0R3PTD9_ANGCS</name>
<dbReference type="WBParaSite" id="ACOC_0000902901-mRNA-1">
    <property type="protein sequence ID" value="ACOC_0000902901-mRNA-1"/>
    <property type="gene ID" value="ACOC_0000902901"/>
</dbReference>
<dbReference type="InterPro" id="IPR037159">
    <property type="entry name" value="RNA_POL_N_sf"/>
</dbReference>
<dbReference type="Gene3D" id="1.10.1320.10">
    <property type="entry name" value="DNA-directed RNA polymerase, N-terminal domain"/>
    <property type="match status" value="1"/>
</dbReference>
<reference evidence="2 3" key="2">
    <citation type="submission" date="2018-11" db="EMBL/GenBank/DDBJ databases">
        <authorList>
            <consortium name="Pathogen Informatics"/>
        </authorList>
    </citation>
    <scope>NUCLEOTIDE SEQUENCE [LARGE SCALE GENOMIC DNA]</scope>
    <source>
        <strain evidence="2 3">Costa Rica</strain>
    </source>
</reference>
<sequence length="560" mass="64409">MFSFRQRLRFLLYNSQRACRHGIESPPIPSFSKADVVVKSKKAGQKSSTGADHWKAVLIAEREKELKAEHKRYSIVQENRAQQSQIIRYAITEDISSVISVIYQRVKAVGNKGKLTEEDDQFISCSLMIVLKSLERILQNKEELNSSEILSMFFSFANLWDHIRIFGDDMKICSVLLYDKFDLWSQLRATDESSEEIDQILALMEGRLRKLVKKISLENSQLFLSSSDRDHLIKLLVDLDANLDSKKRYSNHDTMYDQSISLLEHFRDPVAKQAYQGNPYQLDGITKENYIELFPDHIATEKASWLYVENYLDCSKEGSMLSAEGLIDSWGWLEKLQFALERLLEDRVQNPLRLIVKIVHSKELAKMILESIKAVCSQGQNLVPITVFHYDIVAPILRSVHSKFVQKLGINEVEIAFDEFHTEARRQMATFLTQAIIDACKFPVAGVGATQMLDAFSIRNVAIEEESYISEEGRITLSRMLAINSKLLNLLDDHPFKHIVFPTHQLPMTVPPRPWCDSGMGGPEYTRRSAILRNLAEYKQVDINRQMRKRLKSPSVLCWL</sequence>
<dbReference type="SMART" id="SM01311">
    <property type="entry name" value="RPOL_N"/>
    <property type="match status" value="1"/>
</dbReference>
<dbReference type="SUPFAM" id="SSF56672">
    <property type="entry name" value="DNA/RNA polymerases"/>
    <property type="match status" value="1"/>
</dbReference>
<dbReference type="InterPro" id="IPR043502">
    <property type="entry name" value="DNA/RNA_pol_sf"/>
</dbReference>